<dbReference type="InterPro" id="IPR013097">
    <property type="entry name" value="Dabb"/>
</dbReference>
<gene>
    <name evidence="2" type="ORF">SAMN04488543_2704</name>
</gene>
<dbReference type="Proteomes" id="UP000199092">
    <property type="component" value="Chromosome I"/>
</dbReference>
<dbReference type="InterPro" id="IPR011008">
    <property type="entry name" value="Dimeric_a/b-barrel"/>
</dbReference>
<sequence>MPVIRHTVSFALVHAEGSAEEAAFLAGARSVLASIPGVEDFTVSRQVSPKSSHRFQFAMSFADDAAYRAYDQHPDHTAFVARSWASEVADFQELDLVRVP</sequence>
<protein>
    <submittedName>
        <fullName evidence="2">Stress responsive A/B Barrel Domain</fullName>
    </submittedName>
</protein>
<keyword evidence="3" id="KW-1185">Reference proteome</keyword>
<dbReference type="SMART" id="SM00886">
    <property type="entry name" value="Dabb"/>
    <property type="match status" value="1"/>
</dbReference>
<name>A0A1H1WD12_9ACTN</name>
<dbReference type="PROSITE" id="PS51502">
    <property type="entry name" value="S_R_A_B_BARREL"/>
    <property type="match status" value="1"/>
</dbReference>
<organism evidence="2 3">
    <name type="scientific">Friedmanniella luteola</name>
    <dbReference type="NCBI Taxonomy" id="546871"/>
    <lineage>
        <taxon>Bacteria</taxon>
        <taxon>Bacillati</taxon>
        <taxon>Actinomycetota</taxon>
        <taxon>Actinomycetes</taxon>
        <taxon>Propionibacteriales</taxon>
        <taxon>Nocardioidaceae</taxon>
        <taxon>Friedmanniella</taxon>
    </lineage>
</organism>
<dbReference type="Gene3D" id="3.30.70.100">
    <property type="match status" value="1"/>
</dbReference>
<dbReference type="AlphaFoldDB" id="A0A1H1WD12"/>
<dbReference type="SUPFAM" id="SSF54909">
    <property type="entry name" value="Dimeric alpha+beta barrel"/>
    <property type="match status" value="1"/>
</dbReference>
<evidence type="ECO:0000313" key="3">
    <source>
        <dbReference type="Proteomes" id="UP000199092"/>
    </source>
</evidence>
<dbReference type="STRING" id="546871.SAMN04488543_2704"/>
<dbReference type="EMBL" id="LT629749">
    <property type="protein sequence ID" value="SDS95167.1"/>
    <property type="molecule type" value="Genomic_DNA"/>
</dbReference>
<evidence type="ECO:0000313" key="2">
    <source>
        <dbReference type="EMBL" id="SDS95167.1"/>
    </source>
</evidence>
<dbReference type="Pfam" id="PF07876">
    <property type="entry name" value="Dabb"/>
    <property type="match status" value="1"/>
</dbReference>
<evidence type="ECO:0000259" key="1">
    <source>
        <dbReference type="PROSITE" id="PS51502"/>
    </source>
</evidence>
<proteinExistence type="predicted"/>
<feature type="domain" description="Stress-response A/B barrel" evidence="1">
    <location>
        <begin position="4"/>
        <end position="96"/>
    </location>
</feature>
<accession>A0A1H1WD12</accession>
<reference evidence="2 3" key="1">
    <citation type="submission" date="2016-10" db="EMBL/GenBank/DDBJ databases">
        <authorList>
            <person name="de Groot N.N."/>
        </authorList>
    </citation>
    <scope>NUCLEOTIDE SEQUENCE [LARGE SCALE GENOMIC DNA]</scope>
    <source>
        <strain evidence="2 3">DSM 21741</strain>
    </source>
</reference>